<reference evidence="1" key="1">
    <citation type="journal article" date="2022" name="bioRxiv">
        <title>Population genetic analysis of Ophidiomyces ophidiicola, the causative agent of snake fungal disease, indicates recent introductions to the USA.</title>
        <authorList>
            <person name="Ladner J.T."/>
            <person name="Palmer J.M."/>
            <person name="Ettinger C.L."/>
            <person name="Stajich J.E."/>
            <person name="Farrell T.M."/>
            <person name="Glorioso B.M."/>
            <person name="Lawson B."/>
            <person name="Price S.J."/>
            <person name="Stengle A.G."/>
            <person name="Grear D.A."/>
            <person name="Lorch J.M."/>
        </authorList>
    </citation>
    <scope>NUCLEOTIDE SEQUENCE</scope>
    <source>
        <strain evidence="1">NWHC 24266-5</strain>
    </source>
</reference>
<evidence type="ECO:0000313" key="1">
    <source>
        <dbReference type="EMBL" id="KAI2381410.1"/>
    </source>
</evidence>
<sequence length="812" mass="91942">MNQNSPHATPTNPPVGTKTPTRIPIHHVKRDGGIPLSTLMDVVYPDGMAMGDGYSRCFAYLYRLALELGAIESAPAPQGTQPGIRKLGKNRREMLQGMITAKQERSFWILWKWWRACSYTCVAIDEDELFGGPVDDDTDSDPEAHFYPQVNKVRQKIHEAEGVKYELRFDSVYNTALAFLFNAEFDNFEIYRSCEDLVAQREYAAQGAACLNVALESLSEGNPAIPRFGDDPLDHRSELRPKSQIPRRCLGQDDLSGLDRRCTTGSSIESCPWLTEIVGFPFYLWDTKQRKTVEAAHLLDTYDYDIPYTAISHTWGRWRERSKPGVNMKPNVPWLVPQNTLFDVNTLPDILAQVPTDTPYIWFDLVCIPQEDCGEILDPQLRKTLVTEIASQAAIFKGAKHAIAWWNTEISPDTWDGMRSAIRWMSSVYLNLEFGNERPVKVPRGDGVDAPATGMFSSKEKKTMPWFSSLWTLQEVCLRPDIWLCTKNWDLLTVGEGTLVAFNTVVALTKRVIDIVVDGAGDATVPAQYLPAKWEGHYHHGFLELVELLNRTGMDDLHRLKREHILFLATSRHCSHSRAQAIMSVLGMKAWYDPDAREQRQPGKPGFVFDQYPLRFVEEVATNLQSAFFTAVLTDPPVTQPDQARGTMLPFRANMDEQKILAVPHLEATDHPSVATWRIRGDGTVLLEDVEILFSSESSDAGFPYLKCFFQLSVDVPRPIVKRERLQPQGEMHHGSLKRWIKEIIPEIYGAGLYYAVHLRIRKGGWDGLLLKSTGQSPPRMFKIGNVHALTLLEGKEYLPRCPVQAVNWIVL</sequence>
<proteinExistence type="predicted"/>
<gene>
    <name evidence="1" type="ORF">LOY88_006757</name>
</gene>
<dbReference type="EMBL" id="JALBCA010000205">
    <property type="protein sequence ID" value="KAI2381410.1"/>
    <property type="molecule type" value="Genomic_DNA"/>
</dbReference>
<name>A0ACB8UM89_9EURO</name>
<accession>A0ACB8UM89</accession>
<comment type="caution">
    <text evidence="1">The sequence shown here is derived from an EMBL/GenBank/DDBJ whole genome shotgun (WGS) entry which is preliminary data.</text>
</comment>
<protein>
    <submittedName>
        <fullName evidence="1">Uncharacterized protein</fullName>
    </submittedName>
</protein>
<organism evidence="1">
    <name type="scientific">Ophidiomyces ophidiicola</name>
    <dbReference type="NCBI Taxonomy" id="1387563"/>
    <lineage>
        <taxon>Eukaryota</taxon>
        <taxon>Fungi</taxon>
        <taxon>Dikarya</taxon>
        <taxon>Ascomycota</taxon>
        <taxon>Pezizomycotina</taxon>
        <taxon>Eurotiomycetes</taxon>
        <taxon>Eurotiomycetidae</taxon>
        <taxon>Onygenales</taxon>
        <taxon>Onygenaceae</taxon>
        <taxon>Ophidiomyces</taxon>
    </lineage>
</organism>